<dbReference type="GO" id="GO:0046872">
    <property type="term" value="F:metal ion binding"/>
    <property type="evidence" value="ECO:0007669"/>
    <property type="project" value="UniProtKB-KW"/>
</dbReference>
<dbReference type="Ensembl" id="ENSSORT00005051221.1">
    <property type="protein sequence ID" value="ENSSORP00005050018.1"/>
    <property type="gene ID" value="ENSSORG00005022695.1"/>
</dbReference>
<evidence type="ECO:0000313" key="14">
    <source>
        <dbReference type="Proteomes" id="UP000472271"/>
    </source>
</evidence>
<dbReference type="InterPro" id="IPR014052">
    <property type="entry name" value="DNA_primase_ssu_euk/arc"/>
</dbReference>
<keyword evidence="5" id="KW-0548">Nucleotidyltransferase</keyword>
<dbReference type="SUPFAM" id="SSF56747">
    <property type="entry name" value="Prim-pol domain"/>
    <property type="match status" value="1"/>
</dbReference>
<dbReference type="AlphaFoldDB" id="A0A673CD26"/>
<sequence>MPSSDYDSASLPDLLPLYYRRLFPFSQYYRWLNYGGVQKNYFQNREFSFTLKDDIYVRYQSFTTQNELEKEMQKMNPYKIDIGAVYSHRPSQHNTVKSGTFQALEKELVFDIDMTDYDDVRSCCSAADICSKCWTLMTIAIRILDRALRDDFGFQHLLWVYSGRRGVHCWVCDEAARKLSVAARSAVAEYLSLVKGGEETMKKVSLSDPIHPFIRESLLVVEQYFPRYGLQEQDILGRKESVDKHLIKELDLPLTLPSNVRKDLQQDFQNERKPEVRWKLIRDHATKKKAAGKKGHHFDKEIMLQYCYPRLDVNVSKGVNHLLKTIHAFMTTTSLSSLLTRTCSSFNLDQDAFLFPSTLKNWIDLILFAFFFLIPVKTDGITFFSLICEELDRPRIGEEEEKAEDDKDKENEKDAAERRKIRDYKRTSLAKYVKCFDQFLDGIAQSRKGELLRKSDLQKDF</sequence>
<keyword evidence="7" id="KW-0479">Metal-binding</keyword>
<proteinExistence type="inferred from homology"/>
<evidence type="ECO:0000256" key="5">
    <source>
        <dbReference type="ARBA" id="ARBA00022695"/>
    </source>
</evidence>
<dbReference type="EC" id="2.7.7.-" evidence="11"/>
<dbReference type="FunFam" id="3.90.920.10:FF:000003">
    <property type="entry name" value="DNA primase"/>
    <property type="match status" value="1"/>
</dbReference>
<keyword evidence="9" id="KW-0804">Transcription</keyword>
<dbReference type="Proteomes" id="UP000472271">
    <property type="component" value="Chromosome 7"/>
</dbReference>
<dbReference type="Pfam" id="PF01896">
    <property type="entry name" value="DNA_primase_S"/>
    <property type="match status" value="1"/>
</dbReference>
<gene>
    <name evidence="13" type="primary">prim1</name>
</gene>
<keyword evidence="4 11" id="KW-0808">Transferase</keyword>
<organism evidence="13 14">
    <name type="scientific">Sphaeramia orbicularis</name>
    <name type="common">orbiculate cardinalfish</name>
    <dbReference type="NCBI Taxonomy" id="375764"/>
    <lineage>
        <taxon>Eukaryota</taxon>
        <taxon>Metazoa</taxon>
        <taxon>Chordata</taxon>
        <taxon>Craniata</taxon>
        <taxon>Vertebrata</taxon>
        <taxon>Euteleostomi</taxon>
        <taxon>Actinopterygii</taxon>
        <taxon>Neopterygii</taxon>
        <taxon>Teleostei</taxon>
        <taxon>Neoteleostei</taxon>
        <taxon>Acanthomorphata</taxon>
        <taxon>Gobiaria</taxon>
        <taxon>Kurtiformes</taxon>
        <taxon>Apogonoidei</taxon>
        <taxon>Apogonidae</taxon>
        <taxon>Apogoninae</taxon>
        <taxon>Sphaeramia</taxon>
    </lineage>
</organism>
<dbReference type="InParanoid" id="A0A673CD26"/>
<evidence type="ECO:0000256" key="2">
    <source>
        <dbReference type="ARBA" id="ARBA00022478"/>
    </source>
</evidence>
<reference evidence="13" key="1">
    <citation type="submission" date="2019-06" db="EMBL/GenBank/DDBJ databases">
        <authorList>
            <consortium name="Wellcome Sanger Institute Data Sharing"/>
        </authorList>
    </citation>
    <scope>NUCLEOTIDE SEQUENCE [LARGE SCALE GENOMIC DNA]</scope>
</reference>
<evidence type="ECO:0000256" key="8">
    <source>
        <dbReference type="ARBA" id="ARBA00022833"/>
    </source>
</evidence>
<keyword evidence="14" id="KW-1185">Reference proteome</keyword>
<dbReference type="InterPro" id="IPR002755">
    <property type="entry name" value="DNA_primase_S"/>
</dbReference>
<keyword evidence="8" id="KW-0862">Zinc</keyword>
<dbReference type="PANTHER" id="PTHR10536">
    <property type="entry name" value="DNA PRIMASE SMALL SUBUNIT"/>
    <property type="match status" value="1"/>
</dbReference>
<reference evidence="13" key="3">
    <citation type="submission" date="2025-09" db="UniProtKB">
        <authorList>
            <consortium name="Ensembl"/>
        </authorList>
    </citation>
    <scope>IDENTIFICATION</scope>
</reference>
<evidence type="ECO:0000256" key="9">
    <source>
        <dbReference type="ARBA" id="ARBA00023163"/>
    </source>
</evidence>
<evidence type="ECO:0000256" key="12">
    <source>
        <dbReference type="SAM" id="MobiDB-lite"/>
    </source>
</evidence>
<dbReference type="NCBIfam" id="TIGR00335">
    <property type="entry name" value="primase_sml"/>
    <property type="match status" value="1"/>
</dbReference>
<comment type="catalytic activity">
    <reaction evidence="10">
        <text>ssDNA + n NTP = ssDNA/pppN(pN)n-1 hybrid + (n-1) diphosphate.</text>
        <dbReference type="EC" id="2.7.7.102"/>
    </reaction>
</comment>
<dbReference type="CDD" id="cd04860">
    <property type="entry name" value="AE_Prim_S"/>
    <property type="match status" value="1"/>
</dbReference>
<keyword evidence="2 11" id="KW-0240">DNA-directed RNA polymerase</keyword>
<evidence type="ECO:0000256" key="4">
    <source>
        <dbReference type="ARBA" id="ARBA00022679"/>
    </source>
</evidence>
<name>A0A673CD26_9TELE</name>
<dbReference type="GO" id="GO:0003899">
    <property type="term" value="F:DNA-directed RNA polymerase activity"/>
    <property type="evidence" value="ECO:0007669"/>
    <property type="project" value="InterPro"/>
</dbReference>
<feature type="compositionally biased region" description="Basic and acidic residues" evidence="12">
    <location>
        <begin position="404"/>
        <end position="417"/>
    </location>
</feature>
<evidence type="ECO:0000256" key="3">
    <source>
        <dbReference type="ARBA" id="ARBA00022515"/>
    </source>
</evidence>
<reference evidence="13" key="2">
    <citation type="submission" date="2025-08" db="UniProtKB">
        <authorList>
            <consortium name="Ensembl"/>
        </authorList>
    </citation>
    <scope>IDENTIFICATION</scope>
</reference>
<accession>A0A673CD26</accession>
<dbReference type="Gene3D" id="3.90.920.10">
    <property type="entry name" value="DNA primase, PRIM domain"/>
    <property type="match status" value="1"/>
</dbReference>
<evidence type="ECO:0000256" key="10">
    <source>
        <dbReference type="ARBA" id="ARBA00044677"/>
    </source>
</evidence>
<evidence type="ECO:0000256" key="11">
    <source>
        <dbReference type="RuleBase" id="RU003514"/>
    </source>
</evidence>
<evidence type="ECO:0000256" key="7">
    <source>
        <dbReference type="ARBA" id="ARBA00022723"/>
    </source>
</evidence>
<feature type="region of interest" description="Disordered" evidence="12">
    <location>
        <begin position="398"/>
        <end position="417"/>
    </location>
</feature>
<keyword evidence="3 11" id="KW-0639">Primosome</keyword>
<dbReference type="GO" id="GO:0006269">
    <property type="term" value="P:DNA replication, synthesis of primer"/>
    <property type="evidence" value="ECO:0007669"/>
    <property type="project" value="UniProtKB-KW"/>
</dbReference>
<keyword evidence="6 11" id="KW-0235">DNA replication</keyword>
<comment type="similarity">
    <text evidence="1 11">Belongs to the eukaryotic-type primase small subunit family.</text>
</comment>
<dbReference type="GO" id="GO:0005658">
    <property type="term" value="C:alpha DNA polymerase:primase complex"/>
    <property type="evidence" value="ECO:0007669"/>
    <property type="project" value="UniProtKB-ARBA"/>
</dbReference>
<evidence type="ECO:0000313" key="13">
    <source>
        <dbReference type="Ensembl" id="ENSSORP00005050018.1"/>
    </source>
</evidence>
<evidence type="ECO:0000256" key="1">
    <source>
        <dbReference type="ARBA" id="ARBA00009762"/>
    </source>
</evidence>
<evidence type="ECO:0000256" key="6">
    <source>
        <dbReference type="ARBA" id="ARBA00022705"/>
    </source>
</evidence>
<protein>
    <recommendedName>
        <fullName evidence="11">DNA primase</fullName>
        <ecNumber evidence="11">2.7.7.-</ecNumber>
    </recommendedName>
</protein>